<gene>
    <name evidence="2" type="ORF">GLOINDRAFT_89211</name>
</gene>
<name>U9SPJ7_RHIID</name>
<dbReference type="AlphaFoldDB" id="U9SPJ7"/>
<dbReference type="HOGENOM" id="CLU_2278958_0_0_1"/>
<sequence length="102" mass="11935">MVKDSPIIKSVRQILIAPKMAVDCVRKTYLSSISSFVLQILFELSYYYDFPQLKSKQFEQFEQFKKSKKSKKSEKTKQSKQSKQSYPTTTCGKCGKFRSRKN</sequence>
<accession>U9SPJ7</accession>
<evidence type="ECO:0000313" key="2">
    <source>
        <dbReference type="EMBL" id="ERZ97006.1"/>
    </source>
</evidence>
<dbReference type="EMBL" id="KI299951">
    <property type="protein sequence ID" value="ERZ97006.1"/>
    <property type="molecule type" value="Genomic_DNA"/>
</dbReference>
<feature type="compositionally biased region" description="Basic residues" evidence="1">
    <location>
        <begin position="66"/>
        <end position="80"/>
    </location>
</feature>
<reference evidence="2" key="1">
    <citation type="submission" date="2013-07" db="EMBL/GenBank/DDBJ databases">
        <title>The genome of an arbuscular mycorrhizal fungus provides insights into the evolution of the oldest plant symbiosis.</title>
        <authorList>
            <consortium name="DOE Joint Genome Institute"/>
            <person name="Tisserant E."/>
            <person name="Malbreil M."/>
            <person name="Kuo A."/>
            <person name="Kohler A."/>
            <person name="Symeonidi A."/>
            <person name="Balestrini R."/>
            <person name="Charron P."/>
            <person name="Duensing N."/>
            <person name="Frei-dit-Frey N."/>
            <person name="Gianinazzi-Pearson V."/>
            <person name="Gilbert B."/>
            <person name="Handa Y."/>
            <person name="Hijri M."/>
            <person name="Kaul R."/>
            <person name="Kawaguchi M."/>
            <person name="Krajinski F."/>
            <person name="Lammers P."/>
            <person name="Lapierre D."/>
            <person name="Masclaux F.G."/>
            <person name="Murat C."/>
            <person name="Morin E."/>
            <person name="Ndikumana S."/>
            <person name="Pagni M."/>
            <person name="Petitpierre D."/>
            <person name="Requena N."/>
            <person name="Rosikiewicz P."/>
            <person name="Riley R."/>
            <person name="Saito K."/>
            <person name="San Clemente H."/>
            <person name="Shapiro H."/>
            <person name="van Tuinen D."/>
            <person name="Becard G."/>
            <person name="Bonfante P."/>
            <person name="Paszkowski U."/>
            <person name="Shachar-Hill Y."/>
            <person name="Young J.P."/>
            <person name="Sanders I.R."/>
            <person name="Henrissat B."/>
            <person name="Rensing S.A."/>
            <person name="Grigoriev I.V."/>
            <person name="Corradi N."/>
            <person name="Roux C."/>
            <person name="Martin F."/>
        </authorList>
    </citation>
    <scope>NUCLEOTIDE SEQUENCE</scope>
    <source>
        <strain evidence="2">DAOM 197198</strain>
    </source>
</reference>
<organism evidence="2">
    <name type="scientific">Rhizophagus irregularis (strain DAOM 181602 / DAOM 197198 / MUCL 43194)</name>
    <name type="common">Arbuscular mycorrhizal fungus</name>
    <name type="synonym">Glomus intraradices</name>
    <dbReference type="NCBI Taxonomy" id="747089"/>
    <lineage>
        <taxon>Eukaryota</taxon>
        <taxon>Fungi</taxon>
        <taxon>Fungi incertae sedis</taxon>
        <taxon>Mucoromycota</taxon>
        <taxon>Glomeromycotina</taxon>
        <taxon>Glomeromycetes</taxon>
        <taxon>Glomerales</taxon>
        <taxon>Glomeraceae</taxon>
        <taxon>Rhizophagus</taxon>
    </lineage>
</organism>
<evidence type="ECO:0000256" key="1">
    <source>
        <dbReference type="SAM" id="MobiDB-lite"/>
    </source>
</evidence>
<proteinExistence type="predicted"/>
<feature type="region of interest" description="Disordered" evidence="1">
    <location>
        <begin position="66"/>
        <end position="102"/>
    </location>
</feature>
<protein>
    <submittedName>
        <fullName evidence="2">Uncharacterized protein</fullName>
    </submittedName>
</protein>